<evidence type="ECO:0000313" key="1">
    <source>
        <dbReference type="EMBL" id="AUF82274.1"/>
    </source>
</evidence>
<sequence>MKISCKRKHCDLNGFDKPDNYHDDNLVTANAMIENNIYCASVFSMGASTELMVSIYKDMQYRLLRPTLLSLSHKQVSMNELMMLSTSFDHDLFIEIYKGYINSHIKNPLKELHEYSDASIKTIIGIYEIADRSKQSEFETRLFRDLRHIADSYIINVPETEFIDRAYDKLAICTSELDKSMYSHASRFHYAYN</sequence>
<dbReference type="EMBL" id="KY322437">
    <property type="protein sequence ID" value="AUF82274.1"/>
    <property type="molecule type" value="Genomic_DNA"/>
</dbReference>
<organism evidence="1">
    <name type="scientific">Tetraselmis virus 1</name>
    <dbReference type="NCBI Taxonomy" id="2060617"/>
    <lineage>
        <taxon>Viruses</taxon>
        <taxon>Varidnaviria</taxon>
        <taxon>Bamfordvirae</taxon>
        <taxon>Nucleocytoviricota</taxon>
        <taxon>Megaviricetes</taxon>
        <taxon>Imitervirales</taxon>
        <taxon>Allomimiviridae</taxon>
        <taxon>Oceanusvirus</taxon>
        <taxon>Oceanusvirus kaneohense</taxon>
    </lineage>
</organism>
<evidence type="ECO:0000313" key="2">
    <source>
        <dbReference type="Proteomes" id="UP000244773"/>
    </source>
</evidence>
<keyword evidence="2" id="KW-1185">Reference proteome</keyword>
<reference evidence="1" key="1">
    <citation type="journal article" date="2018" name="Virology">
        <title>A giant virus infecting green algae encodes key fermentation genes.</title>
        <authorList>
            <person name="Schvarcz C.R."/>
            <person name="Steward G.F."/>
        </authorList>
    </citation>
    <scope>NUCLEOTIDE SEQUENCE [LARGE SCALE GENOMIC DNA]</scope>
</reference>
<gene>
    <name evidence="1" type="ORF">TetV_182</name>
</gene>
<proteinExistence type="predicted"/>
<protein>
    <submittedName>
        <fullName evidence="1">Uncharacterized protein</fullName>
    </submittedName>
</protein>
<dbReference type="Proteomes" id="UP000244773">
    <property type="component" value="Segment"/>
</dbReference>
<accession>A0A2P0VMY8</accession>
<name>A0A2P0VMY8_9VIRU</name>